<organism evidence="1 2">
    <name type="scientific">Thermonema lapsum</name>
    <dbReference type="NCBI Taxonomy" id="28195"/>
    <lineage>
        <taxon>Bacteria</taxon>
        <taxon>Pseudomonadati</taxon>
        <taxon>Bacteroidota</taxon>
        <taxon>Cytophagia</taxon>
        <taxon>Cytophagales</taxon>
        <taxon>Thermonemataceae</taxon>
        <taxon>Thermonema</taxon>
    </lineage>
</organism>
<proteinExistence type="predicted"/>
<dbReference type="Proteomes" id="UP000537126">
    <property type="component" value="Unassembled WGS sequence"/>
</dbReference>
<comment type="caution">
    <text evidence="1">The sequence shown here is derived from an EMBL/GenBank/DDBJ whole genome shotgun (WGS) entry which is preliminary data.</text>
</comment>
<gene>
    <name evidence="1" type="ORF">FHS56_002289</name>
</gene>
<name>A0A846MT34_9BACT</name>
<dbReference type="EMBL" id="JAASRN010000006">
    <property type="protein sequence ID" value="NIK74756.1"/>
    <property type="molecule type" value="Genomic_DNA"/>
</dbReference>
<dbReference type="AlphaFoldDB" id="A0A846MT34"/>
<reference evidence="1 2" key="1">
    <citation type="submission" date="2020-03" db="EMBL/GenBank/DDBJ databases">
        <title>Genomic Encyclopedia of Type Strains, Phase IV (KMG-IV): sequencing the most valuable type-strain genomes for metagenomic binning, comparative biology and taxonomic classification.</title>
        <authorList>
            <person name="Goeker M."/>
        </authorList>
    </citation>
    <scope>NUCLEOTIDE SEQUENCE [LARGE SCALE GENOMIC DNA]</scope>
    <source>
        <strain evidence="1 2">DSM 5718</strain>
    </source>
</reference>
<keyword evidence="2" id="KW-1185">Reference proteome</keyword>
<protein>
    <submittedName>
        <fullName evidence="1">Uncharacterized protein</fullName>
    </submittedName>
</protein>
<evidence type="ECO:0000313" key="2">
    <source>
        <dbReference type="Proteomes" id="UP000537126"/>
    </source>
</evidence>
<evidence type="ECO:0000313" key="1">
    <source>
        <dbReference type="EMBL" id="NIK74756.1"/>
    </source>
</evidence>
<accession>A0A846MT34</accession>
<sequence>MFQSLGIELLRNEKLFLDNSIPITAPDNRSFCKTF</sequence>